<dbReference type="GO" id="GO:0004497">
    <property type="term" value="F:monooxygenase activity"/>
    <property type="evidence" value="ECO:0007669"/>
    <property type="project" value="UniProtKB-KW"/>
</dbReference>
<gene>
    <name evidence="2" type="ORF">CLV41_10160</name>
</gene>
<feature type="domain" description="ABM" evidence="1">
    <location>
        <begin position="4"/>
        <end position="92"/>
    </location>
</feature>
<organism evidence="2 3">
    <name type="scientific">Roseibium marinum</name>
    <dbReference type="NCBI Taxonomy" id="281252"/>
    <lineage>
        <taxon>Bacteria</taxon>
        <taxon>Pseudomonadati</taxon>
        <taxon>Pseudomonadota</taxon>
        <taxon>Alphaproteobacteria</taxon>
        <taxon>Hyphomicrobiales</taxon>
        <taxon>Stappiaceae</taxon>
        <taxon>Roseibium</taxon>
    </lineage>
</organism>
<reference evidence="2 3" key="1">
    <citation type="submission" date="2018-01" db="EMBL/GenBank/DDBJ databases">
        <title>Genomic Encyclopedia of Archaeal and Bacterial Type Strains, Phase II (KMG-II): from individual species to whole genera.</title>
        <authorList>
            <person name="Goeker M."/>
        </authorList>
    </citation>
    <scope>NUCLEOTIDE SEQUENCE [LARGE SCALE GENOMIC DNA]</scope>
    <source>
        <strain evidence="2 3">DSM 17023</strain>
    </source>
</reference>
<dbReference type="Proteomes" id="UP000236959">
    <property type="component" value="Unassembled WGS sequence"/>
</dbReference>
<dbReference type="SUPFAM" id="SSF54909">
    <property type="entry name" value="Dimeric alpha+beta barrel"/>
    <property type="match status" value="1"/>
</dbReference>
<proteinExistence type="predicted"/>
<protein>
    <submittedName>
        <fullName evidence="2">Quinol monooxygenase YgiN</fullName>
    </submittedName>
</protein>
<dbReference type="InterPro" id="IPR007138">
    <property type="entry name" value="ABM_dom"/>
</dbReference>
<dbReference type="PANTHER" id="PTHR33336">
    <property type="entry name" value="QUINOL MONOOXYGENASE YGIN-RELATED"/>
    <property type="match status" value="1"/>
</dbReference>
<dbReference type="RefSeq" id="WP_103220304.1">
    <property type="nucleotide sequence ID" value="NZ_PPCN01000001.1"/>
</dbReference>
<accession>A0A2S3V0W0</accession>
<keyword evidence="3" id="KW-1185">Reference proteome</keyword>
<dbReference type="EMBL" id="PPCN01000001">
    <property type="protein sequence ID" value="POF33612.1"/>
    <property type="molecule type" value="Genomic_DNA"/>
</dbReference>
<evidence type="ECO:0000313" key="3">
    <source>
        <dbReference type="Proteomes" id="UP000236959"/>
    </source>
</evidence>
<evidence type="ECO:0000259" key="1">
    <source>
        <dbReference type="PROSITE" id="PS51725"/>
    </source>
</evidence>
<dbReference type="AlphaFoldDB" id="A0A2S3V0W0"/>
<keyword evidence="2" id="KW-0503">Monooxygenase</keyword>
<keyword evidence="2" id="KW-0560">Oxidoreductase</keyword>
<comment type="caution">
    <text evidence="2">The sequence shown here is derived from an EMBL/GenBank/DDBJ whole genome shotgun (WGS) entry which is preliminary data.</text>
</comment>
<dbReference type="OrthoDB" id="287932at2"/>
<dbReference type="InterPro" id="IPR050744">
    <property type="entry name" value="AI-2_Isomerase_LsrG"/>
</dbReference>
<dbReference type="PROSITE" id="PS51725">
    <property type="entry name" value="ABM"/>
    <property type="match status" value="1"/>
</dbReference>
<dbReference type="InterPro" id="IPR011008">
    <property type="entry name" value="Dimeric_a/b-barrel"/>
</dbReference>
<evidence type="ECO:0000313" key="2">
    <source>
        <dbReference type="EMBL" id="POF33612.1"/>
    </source>
</evidence>
<sequence length="96" mass="10865">MTELTIVANIHAKPDQTGLVKTELLKLIPVTRKEPGCLRYDLHLDNDDPAHFMFYETWESRGLWQDHINAPHLADYKAATEGAIAEFTLSEMSLIG</sequence>
<dbReference type="Pfam" id="PF03992">
    <property type="entry name" value="ABM"/>
    <property type="match status" value="1"/>
</dbReference>
<name>A0A2S3V0W0_9HYPH</name>
<dbReference type="PANTHER" id="PTHR33336:SF3">
    <property type="entry name" value="ABM DOMAIN-CONTAINING PROTEIN"/>
    <property type="match status" value="1"/>
</dbReference>
<dbReference type="Gene3D" id="3.30.70.100">
    <property type="match status" value="1"/>
</dbReference>